<comment type="caution">
    <text evidence="1">The sequence shown here is derived from an EMBL/GenBank/DDBJ whole genome shotgun (WGS) entry which is preliminary data.</text>
</comment>
<name>A0ABQ8HZ25_9ROSI</name>
<evidence type="ECO:0000313" key="2">
    <source>
        <dbReference type="Proteomes" id="UP000827721"/>
    </source>
</evidence>
<dbReference type="EMBL" id="JAFEMO010000006">
    <property type="protein sequence ID" value="KAH7569558.1"/>
    <property type="molecule type" value="Genomic_DNA"/>
</dbReference>
<dbReference type="Proteomes" id="UP000827721">
    <property type="component" value="Unassembled WGS sequence"/>
</dbReference>
<organism evidence="1 2">
    <name type="scientific">Xanthoceras sorbifolium</name>
    <dbReference type="NCBI Taxonomy" id="99658"/>
    <lineage>
        <taxon>Eukaryota</taxon>
        <taxon>Viridiplantae</taxon>
        <taxon>Streptophyta</taxon>
        <taxon>Embryophyta</taxon>
        <taxon>Tracheophyta</taxon>
        <taxon>Spermatophyta</taxon>
        <taxon>Magnoliopsida</taxon>
        <taxon>eudicotyledons</taxon>
        <taxon>Gunneridae</taxon>
        <taxon>Pentapetalae</taxon>
        <taxon>rosids</taxon>
        <taxon>malvids</taxon>
        <taxon>Sapindales</taxon>
        <taxon>Sapindaceae</taxon>
        <taxon>Xanthoceroideae</taxon>
        <taxon>Xanthoceras</taxon>
    </lineage>
</organism>
<protein>
    <submittedName>
        <fullName evidence="1">Uncharacterized protein</fullName>
    </submittedName>
</protein>
<dbReference type="Pfam" id="PF14299">
    <property type="entry name" value="PP2"/>
    <property type="match status" value="1"/>
</dbReference>
<reference evidence="1 2" key="1">
    <citation type="submission" date="2021-02" db="EMBL/GenBank/DDBJ databases">
        <title>Plant Genome Project.</title>
        <authorList>
            <person name="Zhang R.-G."/>
        </authorList>
    </citation>
    <scope>NUCLEOTIDE SEQUENCE [LARGE SCALE GENOMIC DNA]</scope>
    <source>
        <tissue evidence="1">Leaves</tissue>
    </source>
</reference>
<evidence type="ECO:0000313" key="1">
    <source>
        <dbReference type="EMBL" id="KAH7569558.1"/>
    </source>
</evidence>
<accession>A0ABQ8HZ25</accession>
<gene>
    <name evidence="1" type="ORF">JRO89_XS06G0185500</name>
</gene>
<keyword evidence="2" id="KW-1185">Reference proteome</keyword>
<sequence>MHVFGSTSLGSTVHRSTCESQIDRCQVDRPGVDMRVSGQHAGHRFSLFEEGIVLVQVNCGLWVHLQVIQILKFKADAFGWHFVPIKFKLRFNGEEERLKSVILNESYKDDEWHEIHGGSFTVSTNC</sequence>
<proteinExistence type="predicted"/>
<dbReference type="InterPro" id="IPR025886">
    <property type="entry name" value="PP2-like"/>
</dbReference>